<dbReference type="Proteomes" id="UP001515943">
    <property type="component" value="Unassembled WGS sequence"/>
</dbReference>
<evidence type="ECO:0000313" key="3">
    <source>
        <dbReference type="Proteomes" id="UP001515943"/>
    </source>
</evidence>
<comment type="caution">
    <text evidence="2">The sequence shown here is derived from an EMBL/GenBank/DDBJ whole genome shotgun (WGS) entry which is preliminary data.</text>
</comment>
<dbReference type="EMBL" id="VSRL01000206">
    <property type="protein sequence ID" value="NKE61914.1"/>
    <property type="molecule type" value="Genomic_DNA"/>
</dbReference>
<proteinExistence type="predicted"/>
<dbReference type="InterPro" id="IPR024983">
    <property type="entry name" value="CHAT_dom"/>
</dbReference>
<sequence>MLPGGEFGVEGVEVADAAVAASGTDLALQGLNVALATGSPQLVFSWTERCRAQSFRLTPVRPPADPTVRDALAELRQLSHNLREDGLRARRDPVTRARCRDLERLIQQRTWQLDGGGSPRQVVSLPAIQAQLAAANRVMVSFFDHDDHLWALVADQRQVRLIQLGSTSLVVETVTRLLNDLDALCGRCLPARLEAVITGSINHHVNLLSTGVVAPLRGLLRNADIVIVPTKHLSAIPWGLLPEFRGRPVTVALSASMWSFGRQAAHSPTRAGGLLVGGPRLRHAEKEIIGISAVHPEARCLTGAAATVEAVLHALDGADFAHLVAHGHHEPDNVLFSCLDLADGPLMAYDLVQLKDAPRHVVLSACDVGQANVRAGDEALGFTAALLHSGTSTVIASVARVPDDLAVDVMSSYHRALAAGAEPARALADAATAESRIPLVCFGAG</sequence>
<organism evidence="2 3">
    <name type="scientific">Lentzea indica</name>
    <dbReference type="NCBI Taxonomy" id="2604800"/>
    <lineage>
        <taxon>Bacteria</taxon>
        <taxon>Bacillati</taxon>
        <taxon>Actinomycetota</taxon>
        <taxon>Actinomycetes</taxon>
        <taxon>Pseudonocardiales</taxon>
        <taxon>Pseudonocardiaceae</taxon>
        <taxon>Lentzea</taxon>
    </lineage>
</organism>
<feature type="domain" description="CHAT" evidence="1">
    <location>
        <begin position="208"/>
        <end position="432"/>
    </location>
</feature>
<reference evidence="2 3" key="1">
    <citation type="submission" date="2019-08" db="EMBL/GenBank/DDBJ databases">
        <title>Lentzea from Indian Himalayas.</title>
        <authorList>
            <person name="Mandal S."/>
            <person name="Mallick Gupta A."/>
            <person name="Maiti P.K."/>
            <person name="Sarkar J."/>
            <person name="Mandal S."/>
        </authorList>
    </citation>
    <scope>NUCLEOTIDE SEQUENCE [LARGE SCALE GENOMIC DNA]</scope>
    <source>
        <strain evidence="2 3">PSKA42</strain>
    </source>
</reference>
<protein>
    <submittedName>
        <fullName evidence="2">CHAT domain-containing protein</fullName>
    </submittedName>
</protein>
<evidence type="ECO:0000259" key="1">
    <source>
        <dbReference type="Pfam" id="PF12770"/>
    </source>
</evidence>
<keyword evidence="3" id="KW-1185">Reference proteome</keyword>
<dbReference type="Pfam" id="PF12770">
    <property type="entry name" value="CHAT"/>
    <property type="match status" value="1"/>
</dbReference>
<evidence type="ECO:0000313" key="2">
    <source>
        <dbReference type="EMBL" id="NKE61914.1"/>
    </source>
</evidence>
<accession>A0ABX1FSA0</accession>
<name>A0ABX1FSA0_9PSEU</name>
<gene>
    <name evidence="2" type="ORF">FXN61_36205</name>
</gene>